<comment type="caution">
    <text evidence="8">The sequence shown here is derived from an EMBL/GenBank/DDBJ whole genome shotgun (WGS) entry which is preliminary data.</text>
</comment>
<dbReference type="GO" id="GO:0016987">
    <property type="term" value="F:sigma factor activity"/>
    <property type="evidence" value="ECO:0007669"/>
    <property type="project" value="UniProtKB-KW"/>
</dbReference>
<dbReference type="CDD" id="cd06171">
    <property type="entry name" value="Sigma70_r4"/>
    <property type="match status" value="1"/>
</dbReference>
<dbReference type="InterPro" id="IPR013249">
    <property type="entry name" value="RNA_pol_sigma70_r4_t2"/>
</dbReference>
<keyword evidence="4" id="KW-0238">DNA-binding</keyword>
<protein>
    <submittedName>
        <fullName evidence="8">RNA polymerase sigma factor</fullName>
    </submittedName>
</protein>
<dbReference type="PANTHER" id="PTHR43133">
    <property type="entry name" value="RNA POLYMERASE ECF-TYPE SIGMA FACTO"/>
    <property type="match status" value="1"/>
</dbReference>
<dbReference type="InterPro" id="IPR014284">
    <property type="entry name" value="RNA_pol_sigma-70_dom"/>
</dbReference>
<dbReference type="InterPro" id="IPR007627">
    <property type="entry name" value="RNA_pol_sigma70_r2"/>
</dbReference>
<dbReference type="Pfam" id="PF08281">
    <property type="entry name" value="Sigma70_r4_2"/>
    <property type="match status" value="1"/>
</dbReference>
<dbReference type="SUPFAM" id="SSF88659">
    <property type="entry name" value="Sigma3 and sigma4 domains of RNA polymerase sigma factors"/>
    <property type="match status" value="1"/>
</dbReference>
<dbReference type="EMBL" id="JBBDHC010000013">
    <property type="protein sequence ID" value="MEJ1249900.1"/>
    <property type="molecule type" value="Genomic_DNA"/>
</dbReference>
<evidence type="ECO:0000259" key="6">
    <source>
        <dbReference type="Pfam" id="PF04542"/>
    </source>
</evidence>
<evidence type="ECO:0000256" key="4">
    <source>
        <dbReference type="ARBA" id="ARBA00023125"/>
    </source>
</evidence>
<dbReference type="InterPro" id="IPR039425">
    <property type="entry name" value="RNA_pol_sigma-70-like"/>
</dbReference>
<dbReference type="Pfam" id="PF04542">
    <property type="entry name" value="Sigma70_r2"/>
    <property type="match status" value="1"/>
</dbReference>
<reference evidence="8 9" key="1">
    <citation type="journal article" date="2016" name="Antonie Van Leeuwenhoek">
        <title>Denitratimonas tolerans gen. nov., sp. nov., a denitrifying bacterium isolated from a bioreactor for tannery wastewater treatment.</title>
        <authorList>
            <person name="Han S.I."/>
            <person name="Kim J.O."/>
            <person name="Lee Y.R."/>
            <person name="Ekpeghere K.I."/>
            <person name="Koh S.C."/>
            <person name="Whang K.S."/>
        </authorList>
    </citation>
    <scope>NUCLEOTIDE SEQUENCE [LARGE SCALE GENOMIC DNA]</scope>
    <source>
        <strain evidence="8 9">KACC 17565</strain>
    </source>
</reference>
<dbReference type="Proteomes" id="UP001364472">
    <property type="component" value="Unassembled WGS sequence"/>
</dbReference>
<dbReference type="SUPFAM" id="SSF88946">
    <property type="entry name" value="Sigma2 domain of RNA polymerase sigma factors"/>
    <property type="match status" value="1"/>
</dbReference>
<keyword evidence="2" id="KW-0805">Transcription regulation</keyword>
<evidence type="ECO:0000259" key="7">
    <source>
        <dbReference type="Pfam" id="PF08281"/>
    </source>
</evidence>
<accession>A0AAW9R3H9</accession>
<sequence length="186" mass="21151">MSSSLEPAPVHDPDADDLVCAATGDERAFSRLVDRHLPMVYRLAWRTLGVEADAEDVAQETFLRAHRQLPRWRSGQARFSTWLYRVALNLCQDHLRRRRDWVPIDTMELVDHDAAPERALERMDVSRRVADAIAALPVRQREALLLCHFEGQSNAEAARVLEVSVDALESLLARARQNLRAVLGHE</sequence>
<evidence type="ECO:0000256" key="3">
    <source>
        <dbReference type="ARBA" id="ARBA00023082"/>
    </source>
</evidence>
<dbReference type="InterPro" id="IPR036388">
    <property type="entry name" value="WH-like_DNA-bd_sf"/>
</dbReference>
<dbReference type="NCBIfam" id="NF004113">
    <property type="entry name" value="PRK05602.1"/>
    <property type="match status" value="1"/>
</dbReference>
<dbReference type="GO" id="GO:0003677">
    <property type="term" value="F:DNA binding"/>
    <property type="evidence" value="ECO:0007669"/>
    <property type="project" value="UniProtKB-KW"/>
</dbReference>
<gene>
    <name evidence="8" type="ORF">WB794_09475</name>
</gene>
<dbReference type="NCBIfam" id="TIGR02937">
    <property type="entry name" value="sigma70-ECF"/>
    <property type="match status" value="1"/>
</dbReference>
<keyword evidence="9" id="KW-1185">Reference proteome</keyword>
<name>A0AAW9R3H9_9GAMM</name>
<dbReference type="RefSeq" id="WP_337335619.1">
    <property type="nucleotide sequence ID" value="NZ_JBBDHC010000013.1"/>
</dbReference>
<evidence type="ECO:0000313" key="9">
    <source>
        <dbReference type="Proteomes" id="UP001364472"/>
    </source>
</evidence>
<dbReference type="InterPro" id="IPR013325">
    <property type="entry name" value="RNA_pol_sigma_r2"/>
</dbReference>
<organism evidence="8 9">
    <name type="scientific">Denitratimonas tolerans</name>
    <dbReference type="NCBI Taxonomy" id="1338420"/>
    <lineage>
        <taxon>Bacteria</taxon>
        <taxon>Pseudomonadati</taxon>
        <taxon>Pseudomonadota</taxon>
        <taxon>Gammaproteobacteria</taxon>
        <taxon>Lysobacterales</taxon>
        <taxon>Lysobacteraceae</taxon>
        <taxon>Denitratimonas</taxon>
    </lineage>
</organism>
<comment type="similarity">
    <text evidence="1">Belongs to the sigma-70 factor family. ECF subfamily.</text>
</comment>
<feature type="domain" description="RNA polymerase sigma factor 70 region 4 type 2" evidence="7">
    <location>
        <begin position="127"/>
        <end position="179"/>
    </location>
</feature>
<dbReference type="AlphaFoldDB" id="A0AAW9R3H9"/>
<evidence type="ECO:0000256" key="1">
    <source>
        <dbReference type="ARBA" id="ARBA00010641"/>
    </source>
</evidence>
<keyword evidence="3" id="KW-0731">Sigma factor</keyword>
<evidence type="ECO:0000256" key="5">
    <source>
        <dbReference type="ARBA" id="ARBA00023163"/>
    </source>
</evidence>
<keyword evidence="5" id="KW-0804">Transcription</keyword>
<dbReference type="Gene3D" id="1.10.1740.10">
    <property type="match status" value="1"/>
</dbReference>
<proteinExistence type="inferred from homology"/>
<dbReference type="GO" id="GO:0006352">
    <property type="term" value="P:DNA-templated transcription initiation"/>
    <property type="evidence" value="ECO:0007669"/>
    <property type="project" value="InterPro"/>
</dbReference>
<evidence type="ECO:0000313" key="8">
    <source>
        <dbReference type="EMBL" id="MEJ1249900.1"/>
    </source>
</evidence>
<evidence type="ECO:0000256" key="2">
    <source>
        <dbReference type="ARBA" id="ARBA00023015"/>
    </source>
</evidence>
<feature type="domain" description="RNA polymerase sigma-70 region 2" evidence="6">
    <location>
        <begin position="32"/>
        <end position="99"/>
    </location>
</feature>
<dbReference type="InterPro" id="IPR013324">
    <property type="entry name" value="RNA_pol_sigma_r3/r4-like"/>
</dbReference>
<dbReference type="PANTHER" id="PTHR43133:SF8">
    <property type="entry name" value="RNA POLYMERASE SIGMA FACTOR HI_1459-RELATED"/>
    <property type="match status" value="1"/>
</dbReference>
<dbReference type="Gene3D" id="1.10.10.10">
    <property type="entry name" value="Winged helix-like DNA-binding domain superfamily/Winged helix DNA-binding domain"/>
    <property type="match status" value="1"/>
</dbReference>